<organism evidence="7 8">
    <name type="scientific">Thermacetogenium phaeum (strain ATCC BAA-254 / DSM 26808 / PB)</name>
    <dbReference type="NCBI Taxonomy" id="1089553"/>
    <lineage>
        <taxon>Bacteria</taxon>
        <taxon>Bacillati</taxon>
        <taxon>Bacillota</taxon>
        <taxon>Clostridia</taxon>
        <taxon>Thermoanaerobacterales</taxon>
        <taxon>Thermoanaerobacteraceae</taxon>
        <taxon>Thermacetogenium</taxon>
    </lineage>
</organism>
<keyword evidence="2" id="KW-0645">Protease</keyword>
<proteinExistence type="inferred from homology"/>
<dbReference type="HOGENOM" id="CLU_140910_1_1_9"/>
<evidence type="ECO:0000313" key="7">
    <source>
        <dbReference type="EMBL" id="AFV12352.1"/>
    </source>
</evidence>
<keyword evidence="8" id="KW-1185">Reference proteome</keyword>
<gene>
    <name evidence="7" type="ordered locus">Tph_c21590</name>
</gene>
<evidence type="ECO:0000313" key="8">
    <source>
        <dbReference type="Proteomes" id="UP000000467"/>
    </source>
</evidence>
<dbReference type="GO" id="GO:0006508">
    <property type="term" value="P:proteolysis"/>
    <property type="evidence" value="ECO:0007669"/>
    <property type="project" value="UniProtKB-KW"/>
</dbReference>
<reference evidence="7 8" key="1">
    <citation type="journal article" date="2012" name="BMC Genomics">
        <title>Genome-guided analysis of physiological and morphological traits of the fermentative acetate oxidizer Thermacetogenium phaeum.</title>
        <authorList>
            <person name="Oehler D."/>
            <person name="Poehlein A."/>
            <person name="Leimbach A."/>
            <person name="Muller N."/>
            <person name="Daniel R."/>
            <person name="Gottschalk G."/>
            <person name="Schink B."/>
        </authorList>
    </citation>
    <scope>NUCLEOTIDE SEQUENCE [LARGE SCALE GENOMIC DNA]</scope>
    <source>
        <strain evidence="8">ATCC BAA-254 / DSM 26808 / PB</strain>
    </source>
</reference>
<keyword evidence="1" id="KW-0690">Ribosome biogenesis</keyword>
<accession>K4LJY3</accession>
<dbReference type="SUPFAM" id="SSF118010">
    <property type="entry name" value="TM1457-like"/>
    <property type="match status" value="1"/>
</dbReference>
<dbReference type="InterPro" id="IPR007422">
    <property type="entry name" value="Peptidase_Prp"/>
</dbReference>
<dbReference type="PANTHER" id="PTHR39178:SF1">
    <property type="entry name" value="RIBOSOMAL-PROCESSING CYSTEINE PROTEASE PRP"/>
    <property type="match status" value="1"/>
</dbReference>
<evidence type="ECO:0000256" key="6">
    <source>
        <dbReference type="ARBA" id="ARBA00044538"/>
    </source>
</evidence>
<evidence type="ECO:0000256" key="2">
    <source>
        <dbReference type="ARBA" id="ARBA00022670"/>
    </source>
</evidence>
<keyword evidence="4" id="KW-0788">Thiol protease</keyword>
<protein>
    <recommendedName>
        <fullName evidence="6">Ribosomal processing cysteine protease Prp</fullName>
    </recommendedName>
</protein>
<evidence type="ECO:0000256" key="4">
    <source>
        <dbReference type="ARBA" id="ARBA00022807"/>
    </source>
</evidence>
<dbReference type="eggNOG" id="COG2868">
    <property type="taxonomic scope" value="Bacteria"/>
</dbReference>
<name>K4LJY3_THEPS</name>
<dbReference type="InterPro" id="IPR036764">
    <property type="entry name" value="Peptidase_Prp_sf"/>
</dbReference>
<evidence type="ECO:0000256" key="5">
    <source>
        <dbReference type="ARBA" id="ARBA00044503"/>
    </source>
</evidence>
<dbReference type="GO" id="GO:0008234">
    <property type="term" value="F:cysteine-type peptidase activity"/>
    <property type="evidence" value="ECO:0007669"/>
    <property type="project" value="UniProtKB-KW"/>
</dbReference>
<dbReference type="Proteomes" id="UP000000467">
    <property type="component" value="Chromosome"/>
</dbReference>
<dbReference type="AlphaFoldDB" id="K4LJY3"/>
<keyword evidence="3" id="KW-0378">Hydrolase</keyword>
<dbReference type="EMBL" id="CP003732">
    <property type="protein sequence ID" value="AFV12352.1"/>
    <property type="molecule type" value="Genomic_DNA"/>
</dbReference>
<dbReference type="PANTHER" id="PTHR39178">
    <property type="entry name" value="HYPOTHETICAL RIBOSOME-ASSOCIATED PROTEIN"/>
    <property type="match status" value="1"/>
</dbReference>
<dbReference type="KEGG" id="tpz:Tph_c21590"/>
<evidence type="ECO:0000256" key="3">
    <source>
        <dbReference type="ARBA" id="ARBA00022801"/>
    </source>
</evidence>
<sequence length="114" mass="12225">MEGESGELEGFCVRGHAGYAPPGRDIVCAGVSALVQTAVAALKRFLSRQPAVIRDSQEEEGACVRLLLPPDLPEEDKKTAGIILQTLEIGMHGIAGSYGKYIEVRRCRHDSGGF</sequence>
<evidence type="ECO:0000256" key="1">
    <source>
        <dbReference type="ARBA" id="ARBA00022517"/>
    </source>
</evidence>
<dbReference type="GO" id="GO:0042254">
    <property type="term" value="P:ribosome biogenesis"/>
    <property type="evidence" value="ECO:0007669"/>
    <property type="project" value="UniProtKB-KW"/>
</dbReference>
<dbReference type="CDD" id="cd16332">
    <property type="entry name" value="Prp-like"/>
    <property type="match status" value="1"/>
</dbReference>
<dbReference type="STRING" id="1089553.Tph_c21590"/>
<dbReference type="Gene3D" id="3.30.70.1490">
    <property type="entry name" value="Cysteine protease Prp"/>
    <property type="match status" value="1"/>
</dbReference>
<dbReference type="Pfam" id="PF04327">
    <property type="entry name" value="Peptidase_Prp"/>
    <property type="match status" value="1"/>
</dbReference>
<comment type="similarity">
    <text evidence="5">Belongs to the Prp family.</text>
</comment>